<name>L1JW58_GUITC</name>
<dbReference type="NCBIfam" id="NF003013">
    <property type="entry name" value="PRK03846.1"/>
    <property type="match status" value="1"/>
</dbReference>
<comment type="subcellular location">
    <subcellularLocation>
        <location evidence="1">Plastid</location>
        <location evidence="1">Chloroplast</location>
    </subcellularLocation>
</comment>
<evidence type="ECO:0000313" key="10">
    <source>
        <dbReference type="EMBL" id="EKX52440.1"/>
    </source>
</evidence>
<dbReference type="EC" id="2.7.1.25" evidence="2 7"/>
<dbReference type="GO" id="GO:0009507">
    <property type="term" value="C:chloroplast"/>
    <property type="evidence" value="ECO:0007669"/>
    <property type="project" value="UniProtKB-SubCell"/>
</dbReference>
<comment type="pathway">
    <text evidence="7">Sulfur metabolism; hydrogen sulfide biosynthesis; sulfite from sulfate: step 2/3.</text>
</comment>
<dbReference type="InterPro" id="IPR059117">
    <property type="entry name" value="APS_kinase_dom"/>
</dbReference>
<dbReference type="InterPro" id="IPR002891">
    <property type="entry name" value="APS"/>
</dbReference>
<reference evidence="11" key="3">
    <citation type="submission" date="2015-06" db="UniProtKB">
        <authorList>
            <consortium name="EnsemblProtists"/>
        </authorList>
    </citation>
    <scope>IDENTIFICATION</scope>
</reference>
<dbReference type="eggNOG" id="KOG0635">
    <property type="taxonomic scope" value="Eukaryota"/>
</dbReference>
<dbReference type="GO" id="GO:0005524">
    <property type="term" value="F:ATP binding"/>
    <property type="evidence" value="ECO:0007669"/>
    <property type="project" value="UniProtKB-KW"/>
</dbReference>
<dbReference type="STRING" id="905079.L1JW58"/>
<dbReference type="Gene3D" id="3.40.50.300">
    <property type="entry name" value="P-loop containing nucleotide triphosphate hydrolases"/>
    <property type="match status" value="1"/>
</dbReference>
<dbReference type="Proteomes" id="UP000011087">
    <property type="component" value="Unassembled WGS sequence"/>
</dbReference>
<dbReference type="Pfam" id="PF01583">
    <property type="entry name" value="APS_kinase"/>
    <property type="match status" value="1"/>
</dbReference>
<comment type="function">
    <text evidence="7">Catalyzes the synthesis of activated sulfate.</text>
</comment>
<evidence type="ECO:0000313" key="12">
    <source>
        <dbReference type="Proteomes" id="UP000011087"/>
    </source>
</evidence>
<evidence type="ECO:0000256" key="2">
    <source>
        <dbReference type="ARBA" id="ARBA00012121"/>
    </source>
</evidence>
<dbReference type="InterPro" id="IPR027417">
    <property type="entry name" value="P-loop_NTPase"/>
</dbReference>
<dbReference type="HOGENOM" id="CLU_046932_1_1_1"/>
<dbReference type="GO" id="GO:0004020">
    <property type="term" value="F:adenylylsulfate kinase activity"/>
    <property type="evidence" value="ECO:0007669"/>
    <property type="project" value="UniProtKB-EC"/>
</dbReference>
<keyword evidence="12" id="KW-1185">Reference proteome</keyword>
<keyword evidence="6 7" id="KW-0067">ATP-binding</keyword>
<gene>
    <name evidence="10" type="ORF">GUITHDRAFT_65136</name>
</gene>
<dbReference type="HAMAP" id="MF_00065">
    <property type="entry name" value="Adenylyl_sulf_kinase"/>
    <property type="match status" value="1"/>
</dbReference>
<proteinExistence type="inferred from homology"/>
<dbReference type="PaxDb" id="55529-EKX52440"/>
<dbReference type="GeneID" id="17309147"/>
<evidence type="ECO:0000259" key="9">
    <source>
        <dbReference type="Pfam" id="PF01583"/>
    </source>
</evidence>
<dbReference type="EnsemblProtists" id="EKX52440">
    <property type="protein sequence ID" value="EKX52440"/>
    <property type="gene ID" value="GUITHDRAFT_65136"/>
</dbReference>
<dbReference type="UniPathway" id="UPA00140">
    <property type="reaction ID" value="UER00205"/>
</dbReference>
<evidence type="ECO:0000256" key="5">
    <source>
        <dbReference type="ARBA" id="ARBA00022777"/>
    </source>
</evidence>
<dbReference type="RefSeq" id="XP_005839420.1">
    <property type="nucleotide sequence ID" value="XM_005839363.1"/>
</dbReference>
<feature type="domain" description="APS kinase" evidence="9">
    <location>
        <begin position="54"/>
        <end position="207"/>
    </location>
</feature>
<dbReference type="PANTHER" id="PTHR11055">
    <property type="entry name" value="BIFUNCTIONAL 3'-PHOSPHOADENOSINE 5'-PHOSPHOSULFATE SYNTHASE"/>
    <property type="match status" value="1"/>
</dbReference>
<evidence type="ECO:0000256" key="3">
    <source>
        <dbReference type="ARBA" id="ARBA00022679"/>
    </source>
</evidence>
<reference evidence="12" key="2">
    <citation type="submission" date="2012-11" db="EMBL/GenBank/DDBJ databases">
        <authorList>
            <person name="Kuo A."/>
            <person name="Curtis B.A."/>
            <person name="Tanifuji G."/>
            <person name="Burki F."/>
            <person name="Gruber A."/>
            <person name="Irimia M."/>
            <person name="Maruyama S."/>
            <person name="Arias M.C."/>
            <person name="Ball S.G."/>
            <person name="Gile G.H."/>
            <person name="Hirakawa Y."/>
            <person name="Hopkins J.F."/>
            <person name="Rensing S.A."/>
            <person name="Schmutz J."/>
            <person name="Symeonidi A."/>
            <person name="Elias M."/>
            <person name="Eveleigh R.J."/>
            <person name="Herman E.K."/>
            <person name="Klute M.J."/>
            <person name="Nakayama T."/>
            <person name="Obornik M."/>
            <person name="Reyes-Prieto A."/>
            <person name="Armbrust E.V."/>
            <person name="Aves S.J."/>
            <person name="Beiko R.G."/>
            <person name="Coutinho P."/>
            <person name="Dacks J.B."/>
            <person name="Durnford D.G."/>
            <person name="Fast N.M."/>
            <person name="Green B.R."/>
            <person name="Grisdale C."/>
            <person name="Hempe F."/>
            <person name="Henrissat B."/>
            <person name="Hoppner M.P."/>
            <person name="Ishida K.-I."/>
            <person name="Kim E."/>
            <person name="Koreny L."/>
            <person name="Kroth P.G."/>
            <person name="Liu Y."/>
            <person name="Malik S.-B."/>
            <person name="Maier U.G."/>
            <person name="McRose D."/>
            <person name="Mock T."/>
            <person name="Neilson J.A."/>
            <person name="Onodera N.T."/>
            <person name="Poole A.M."/>
            <person name="Pritham E.J."/>
            <person name="Richards T.A."/>
            <person name="Rocap G."/>
            <person name="Roy S.W."/>
            <person name="Sarai C."/>
            <person name="Schaack S."/>
            <person name="Shirato S."/>
            <person name="Slamovits C.H."/>
            <person name="Spencer D.F."/>
            <person name="Suzuki S."/>
            <person name="Worden A.Z."/>
            <person name="Zauner S."/>
            <person name="Barry K."/>
            <person name="Bell C."/>
            <person name="Bharti A.K."/>
            <person name="Crow J.A."/>
            <person name="Grimwood J."/>
            <person name="Kramer R."/>
            <person name="Lindquist E."/>
            <person name="Lucas S."/>
            <person name="Salamov A."/>
            <person name="McFadden G.I."/>
            <person name="Lane C.E."/>
            <person name="Keeling P.J."/>
            <person name="Gray M.W."/>
            <person name="Grigoriev I.V."/>
            <person name="Archibald J.M."/>
        </authorList>
    </citation>
    <scope>NUCLEOTIDE SEQUENCE</scope>
    <source>
        <strain evidence="12">CCMP2712</strain>
    </source>
</reference>
<reference evidence="10 12" key="1">
    <citation type="journal article" date="2012" name="Nature">
        <title>Algal genomes reveal evolutionary mosaicism and the fate of nucleomorphs.</title>
        <authorList>
            <consortium name="DOE Joint Genome Institute"/>
            <person name="Curtis B.A."/>
            <person name="Tanifuji G."/>
            <person name="Burki F."/>
            <person name="Gruber A."/>
            <person name="Irimia M."/>
            <person name="Maruyama S."/>
            <person name="Arias M.C."/>
            <person name="Ball S.G."/>
            <person name="Gile G.H."/>
            <person name="Hirakawa Y."/>
            <person name="Hopkins J.F."/>
            <person name="Kuo A."/>
            <person name="Rensing S.A."/>
            <person name="Schmutz J."/>
            <person name="Symeonidi A."/>
            <person name="Elias M."/>
            <person name="Eveleigh R.J."/>
            <person name="Herman E.K."/>
            <person name="Klute M.J."/>
            <person name="Nakayama T."/>
            <person name="Obornik M."/>
            <person name="Reyes-Prieto A."/>
            <person name="Armbrust E.V."/>
            <person name="Aves S.J."/>
            <person name="Beiko R.G."/>
            <person name="Coutinho P."/>
            <person name="Dacks J.B."/>
            <person name="Durnford D.G."/>
            <person name="Fast N.M."/>
            <person name="Green B.R."/>
            <person name="Grisdale C.J."/>
            <person name="Hempel F."/>
            <person name="Henrissat B."/>
            <person name="Hoppner M.P."/>
            <person name="Ishida K."/>
            <person name="Kim E."/>
            <person name="Koreny L."/>
            <person name="Kroth P.G."/>
            <person name="Liu Y."/>
            <person name="Malik S.B."/>
            <person name="Maier U.G."/>
            <person name="McRose D."/>
            <person name="Mock T."/>
            <person name="Neilson J.A."/>
            <person name="Onodera N.T."/>
            <person name="Poole A.M."/>
            <person name="Pritham E.J."/>
            <person name="Richards T.A."/>
            <person name="Rocap G."/>
            <person name="Roy S.W."/>
            <person name="Sarai C."/>
            <person name="Schaack S."/>
            <person name="Shirato S."/>
            <person name="Slamovits C.H."/>
            <person name="Spencer D.F."/>
            <person name="Suzuki S."/>
            <person name="Worden A.Z."/>
            <person name="Zauner S."/>
            <person name="Barry K."/>
            <person name="Bell C."/>
            <person name="Bharti A.K."/>
            <person name="Crow J.A."/>
            <person name="Grimwood J."/>
            <person name="Kramer R."/>
            <person name="Lindquist E."/>
            <person name="Lucas S."/>
            <person name="Salamov A."/>
            <person name="McFadden G.I."/>
            <person name="Lane C.E."/>
            <person name="Keeling P.J."/>
            <person name="Gray M.W."/>
            <person name="Grigoriev I.V."/>
            <person name="Archibald J.M."/>
        </authorList>
    </citation>
    <scope>NUCLEOTIDE SEQUENCE</scope>
    <source>
        <strain evidence="10 12">CCMP2712</strain>
    </source>
</reference>
<evidence type="ECO:0000256" key="6">
    <source>
        <dbReference type="ARBA" id="ARBA00022840"/>
    </source>
</evidence>
<dbReference type="AlphaFoldDB" id="L1JW58"/>
<dbReference type="GO" id="GO:0070814">
    <property type="term" value="P:hydrogen sulfide biosynthetic process"/>
    <property type="evidence" value="ECO:0007669"/>
    <property type="project" value="UniProtKB-UniPathway"/>
</dbReference>
<evidence type="ECO:0000256" key="8">
    <source>
        <dbReference type="SAM" id="MobiDB-lite"/>
    </source>
</evidence>
<evidence type="ECO:0000256" key="7">
    <source>
        <dbReference type="RuleBase" id="RU004347"/>
    </source>
</evidence>
<dbReference type="OrthoDB" id="506431at2759"/>
<dbReference type="GO" id="GO:0000103">
    <property type="term" value="P:sulfate assimilation"/>
    <property type="evidence" value="ECO:0007669"/>
    <property type="project" value="InterPro"/>
</dbReference>
<accession>L1JW58</accession>
<organism evidence="10">
    <name type="scientific">Guillardia theta (strain CCMP2712)</name>
    <name type="common">Cryptophyte</name>
    <dbReference type="NCBI Taxonomy" id="905079"/>
    <lineage>
        <taxon>Eukaryota</taxon>
        <taxon>Cryptophyceae</taxon>
        <taxon>Pyrenomonadales</taxon>
        <taxon>Geminigeraceae</taxon>
        <taxon>Guillardia</taxon>
    </lineage>
</organism>
<dbReference type="PANTHER" id="PTHR11055:SF1">
    <property type="entry name" value="PAPS SYNTHETASE, ISOFORM D"/>
    <property type="match status" value="1"/>
</dbReference>
<keyword evidence="5 7" id="KW-0418">Kinase</keyword>
<feature type="region of interest" description="Disordered" evidence="8">
    <location>
        <begin position="1"/>
        <end position="30"/>
    </location>
</feature>
<sequence length="233" mass="26013">MSSSPQVVRRHRLLLPQPPHAREQGPPGGHKAENIVWSDSLLSTKERSILIGSKGATIWLTGLSGSGKSTIGALLEKRLIEYGLLAYRLDGDNVRFGLNKDLGFSEEDRFENIRRIGEVVSKLFTDCGIITICSFISPYRSDRDDVRKIFERDELPFFEVVYVRVPLEVAESRDPKGLYKKARSGKIKGFTGIDAPYEEPEHAELVLETFVDIALGSSLKCLHAVGAKLRMRA</sequence>
<evidence type="ECO:0000256" key="4">
    <source>
        <dbReference type="ARBA" id="ARBA00022741"/>
    </source>
</evidence>
<comment type="catalytic activity">
    <reaction evidence="7">
        <text>adenosine 5'-phosphosulfate + ATP = 3'-phosphoadenylyl sulfate + ADP + H(+)</text>
        <dbReference type="Rhea" id="RHEA:24152"/>
        <dbReference type="ChEBI" id="CHEBI:15378"/>
        <dbReference type="ChEBI" id="CHEBI:30616"/>
        <dbReference type="ChEBI" id="CHEBI:58243"/>
        <dbReference type="ChEBI" id="CHEBI:58339"/>
        <dbReference type="ChEBI" id="CHEBI:456216"/>
        <dbReference type="EC" id="2.7.1.25"/>
    </reaction>
</comment>
<comment type="similarity">
    <text evidence="7">Belongs to the APS kinase family.</text>
</comment>
<dbReference type="EMBL" id="JH992972">
    <property type="protein sequence ID" value="EKX52440.1"/>
    <property type="molecule type" value="Genomic_DNA"/>
</dbReference>
<keyword evidence="3 7" id="KW-0808">Transferase</keyword>
<protein>
    <recommendedName>
        <fullName evidence="2 7">Adenylyl-sulfate kinase</fullName>
        <ecNumber evidence="2 7">2.7.1.25</ecNumber>
    </recommendedName>
</protein>
<dbReference type="SUPFAM" id="SSF52540">
    <property type="entry name" value="P-loop containing nucleoside triphosphate hydrolases"/>
    <property type="match status" value="1"/>
</dbReference>
<dbReference type="NCBIfam" id="TIGR00455">
    <property type="entry name" value="apsK"/>
    <property type="match status" value="1"/>
</dbReference>
<evidence type="ECO:0000313" key="11">
    <source>
        <dbReference type="EnsemblProtists" id="EKX52440"/>
    </source>
</evidence>
<evidence type="ECO:0000256" key="1">
    <source>
        <dbReference type="ARBA" id="ARBA00004229"/>
    </source>
</evidence>
<dbReference type="CDD" id="cd02027">
    <property type="entry name" value="APSK"/>
    <property type="match status" value="1"/>
</dbReference>
<dbReference type="KEGG" id="gtt:GUITHDRAFT_65136"/>
<keyword evidence="4 7" id="KW-0547">Nucleotide-binding</keyword>
<dbReference type="OMA" id="HENTVEE"/>